<protein>
    <submittedName>
        <fullName evidence="1">Uncharacterized protein</fullName>
    </submittedName>
</protein>
<evidence type="ECO:0000313" key="1">
    <source>
        <dbReference type="EMBL" id="MFI1465320.1"/>
    </source>
</evidence>
<name>A0ABW7U1F7_9NOCA</name>
<gene>
    <name evidence="1" type="ORF">ACH4WX_31810</name>
</gene>
<dbReference type="GeneID" id="93503863"/>
<evidence type="ECO:0000313" key="2">
    <source>
        <dbReference type="Proteomes" id="UP001611263"/>
    </source>
</evidence>
<dbReference type="RefSeq" id="WP_033247498.1">
    <property type="nucleotide sequence ID" value="NZ_JBIRUQ010000016.1"/>
</dbReference>
<dbReference type="Proteomes" id="UP001611263">
    <property type="component" value="Unassembled WGS sequence"/>
</dbReference>
<comment type="caution">
    <text evidence="1">The sequence shown here is derived from an EMBL/GenBank/DDBJ whole genome shotgun (WGS) entry which is preliminary data.</text>
</comment>
<organism evidence="1 2">
    <name type="scientific">Nocardia carnea</name>
    <dbReference type="NCBI Taxonomy" id="37328"/>
    <lineage>
        <taxon>Bacteria</taxon>
        <taxon>Bacillati</taxon>
        <taxon>Actinomycetota</taxon>
        <taxon>Actinomycetes</taxon>
        <taxon>Mycobacteriales</taxon>
        <taxon>Nocardiaceae</taxon>
        <taxon>Nocardia</taxon>
    </lineage>
</organism>
<keyword evidence="2" id="KW-1185">Reference proteome</keyword>
<dbReference type="EMBL" id="JBIRUQ010000016">
    <property type="protein sequence ID" value="MFI1465320.1"/>
    <property type="molecule type" value="Genomic_DNA"/>
</dbReference>
<sequence length="179" mass="20357">MAEVLETVEDVQRYLAEAFGPEAEFTVYPSEFGWVCREAIPANDPEAGFGLGNYVVNRVTGVVTAHASLHPLMIAEMYDNDIRSARPVQGYQVYPPTWEMEVERMRETPTEVQYRVRGVSLQVPPEEPPVENVLTIDKETYRYRTEAENIHVTCTHTVSWAQSRLQRDGAWPEGARLQA</sequence>
<proteinExistence type="predicted"/>
<accession>A0ABW7U1F7</accession>
<reference evidence="1 2" key="1">
    <citation type="submission" date="2024-10" db="EMBL/GenBank/DDBJ databases">
        <title>The Natural Products Discovery Center: Release of the First 8490 Sequenced Strains for Exploring Actinobacteria Biosynthetic Diversity.</title>
        <authorList>
            <person name="Kalkreuter E."/>
            <person name="Kautsar S.A."/>
            <person name="Yang D."/>
            <person name="Bader C.D."/>
            <person name="Teijaro C.N."/>
            <person name="Fluegel L."/>
            <person name="Davis C.M."/>
            <person name="Simpson J.R."/>
            <person name="Lauterbach L."/>
            <person name="Steele A.D."/>
            <person name="Gui C."/>
            <person name="Meng S."/>
            <person name="Li G."/>
            <person name="Viehrig K."/>
            <person name="Ye F."/>
            <person name="Su P."/>
            <person name="Kiefer A.F."/>
            <person name="Nichols A."/>
            <person name="Cepeda A.J."/>
            <person name="Yan W."/>
            <person name="Fan B."/>
            <person name="Jiang Y."/>
            <person name="Adhikari A."/>
            <person name="Zheng C.-J."/>
            <person name="Schuster L."/>
            <person name="Cowan T.M."/>
            <person name="Smanski M.J."/>
            <person name="Chevrette M.G."/>
            <person name="De Carvalho L.P.S."/>
            <person name="Shen B."/>
        </authorList>
    </citation>
    <scope>NUCLEOTIDE SEQUENCE [LARGE SCALE GENOMIC DNA]</scope>
    <source>
        <strain evidence="1 2">NPDC020568</strain>
    </source>
</reference>